<feature type="region of interest" description="Disordered" evidence="1">
    <location>
        <begin position="1"/>
        <end position="38"/>
    </location>
</feature>
<name>A0A6J6I5B7_9ZZZZ</name>
<feature type="compositionally biased region" description="Polar residues" evidence="1">
    <location>
        <begin position="1"/>
        <end position="21"/>
    </location>
</feature>
<protein>
    <submittedName>
        <fullName evidence="2">Unannotated protein</fullName>
    </submittedName>
</protein>
<gene>
    <name evidence="2" type="ORF">UFOPK1874_00913</name>
</gene>
<proteinExistence type="predicted"/>
<dbReference type="EMBL" id="CAEZUX010000109">
    <property type="protein sequence ID" value="CAB4619025.1"/>
    <property type="molecule type" value="Genomic_DNA"/>
</dbReference>
<dbReference type="AlphaFoldDB" id="A0A6J6I5B7"/>
<reference evidence="2" key="1">
    <citation type="submission" date="2020-05" db="EMBL/GenBank/DDBJ databases">
        <authorList>
            <person name="Chiriac C."/>
            <person name="Salcher M."/>
            <person name="Ghai R."/>
            <person name="Kavagutti S V."/>
        </authorList>
    </citation>
    <scope>NUCLEOTIDE SEQUENCE</scope>
</reference>
<organism evidence="2">
    <name type="scientific">freshwater metagenome</name>
    <dbReference type="NCBI Taxonomy" id="449393"/>
    <lineage>
        <taxon>unclassified sequences</taxon>
        <taxon>metagenomes</taxon>
        <taxon>ecological metagenomes</taxon>
    </lineage>
</organism>
<evidence type="ECO:0000256" key="1">
    <source>
        <dbReference type="SAM" id="MobiDB-lite"/>
    </source>
</evidence>
<accession>A0A6J6I5B7</accession>
<sequence>MGNNAESSRTARSKPVTTNVAPRSAHVARAPRTRNNAPITAAYNAMLRMDSENPPTAKRTRFHNPMLRPESTGAPEIDSHQPCRIYVPAHGRFNATPEKIASEAIPNQRPAQRMLRPWASVVRPMTPAINGKTMTTAGSNAKLTAINNTSAANQRRHTAGSTKTIASLGRASLISA</sequence>
<evidence type="ECO:0000313" key="2">
    <source>
        <dbReference type="EMBL" id="CAB4619025.1"/>
    </source>
</evidence>